<dbReference type="Gene3D" id="3.40.50.620">
    <property type="entry name" value="HUPs"/>
    <property type="match status" value="1"/>
</dbReference>
<dbReference type="PANTHER" id="PTHR43284">
    <property type="entry name" value="ASPARAGINE SYNTHETASE (GLUTAMINE-HYDROLYZING)"/>
    <property type="match status" value="1"/>
</dbReference>
<dbReference type="SUPFAM" id="SSF52402">
    <property type="entry name" value="Adenine nucleotide alpha hydrolases-like"/>
    <property type="match status" value="1"/>
</dbReference>
<dbReference type="Proteomes" id="UP001597357">
    <property type="component" value="Unassembled WGS sequence"/>
</dbReference>
<comment type="caution">
    <text evidence="4">The sequence shown here is derived from an EMBL/GenBank/DDBJ whole genome shotgun (WGS) entry which is preliminary data.</text>
</comment>
<proteinExistence type="predicted"/>
<evidence type="ECO:0000256" key="2">
    <source>
        <dbReference type="ARBA" id="ARBA00012737"/>
    </source>
</evidence>
<dbReference type="InterPro" id="IPR014729">
    <property type="entry name" value="Rossmann-like_a/b/a_fold"/>
</dbReference>
<evidence type="ECO:0000313" key="4">
    <source>
        <dbReference type="EMBL" id="MFD2698597.1"/>
    </source>
</evidence>
<gene>
    <name evidence="4" type="ORF">ACFSQ0_11390</name>
</gene>
<organism evidence="4 5">
    <name type="scientific">Mesonia sediminis</name>
    <dbReference type="NCBI Taxonomy" id="1703946"/>
    <lineage>
        <taxon>Bacteria</taxon>
        <taxon>Pseudomonadati</taxon>
        <taxon>Bacteroidota</taxon>
        <taxon>Flavobacteriia</taxon>
        <taxon>Flavobacteriales</taxon>
        <taxon>Flavobacteriaceae</taxon>
        <taxon>Mesonia</taxon>
    </lineage>
</organism>
<evidence type="ECO:0000256" key="3">
    <source>
        <dbReference type="ARBA" id="ARBA00048741"/>
    </source>
</evidence>
<evidence type="ECO:0000313" key="5">
    <source>
        <dbReference type="Proteomes" id="UP001597357"/>
    </source>
</evidence>
<name>A0ABW5SHH5_9FLAO</name>
<dbReference type="RefSeq" id="WP_379048357.1">
    <property type="nucleotide sequence ID" value="NZ_JBHULZ010000041.1"/>
</dbReference>
<dbReference type="InterPro" id="IPR051786">
    <property type="entry name" value="ASN_synthetase/amidase"/>
</dbReference>
<dbReference type="EMBL" id="JBHULZ010000041">
    <property type="protein sequence ID" value="MFD2698597.1"/>
    <property type="molecule type" value="Genomic_DNA"/>
</dbReference>
<protein>
    <recommendedName>
        <fullName evidence="2">asparagine synthase (glutamine-hydrolyzing)</fullName>
        <ecNumber evidence="2">6.3.5.4</ecNumber>
    </recommendedName>
</protein>
<accession>A0ABW5SHH5</accession>
<reference evidence="5" key="1">
    <citation type="journal article" date="2019" name="Int. J. Syst. Evol. Microbiol.">
        <title>The Global Catalogue of Microorganisms (GCM) 10K type strain sequencing project: providing services to taxonomists for standard genome sequencing and annotation.</title>
        <authorList>
            <consortium name="The Broad Institute Genomics Platform"/>
            <consortium name="The Broad Institute Genome Sequencing Center for Infectious Disease"/>
            <person name="Wu L."/>
            <person name="Ma J."/>
        </authorList>
    </citation>
    <scope>NUCLEOTIDE SEQUENCE [LARGE SCALE GENOMIC DNA]</scope>
    <source>
        <strain evidence="5">KCTC 42255</strain>
    </source>
</reference>
<sequence>MKIKTDCIPLHQQFAQVPNAAAKLNKKALCIYAATGFFLGEDDFFENRKVLQPGQTYTLDEQGAIKHQEAHFKWQYQPRNISFQTAVDEFTDLYEQILKEQAAGHKVLLPLSGGLDSRSQAAGLKHIGAEVSSYSYAFTRGYPEHQLSEKIARVCAFPFQGFLIPPGYLWSVIEDLVKINSGYSEFTHARQMAVLDAFKQMQGEFSLGHWGDVLFDRGIAAADEGKDDVVILYKKIIKKGGLALAEALWKQWELAGDFQDYLKSRLSALLAKIEIEHQGARIRAFKSLYWAPRWTSINLQIFEQAHPIHLPYYDERMCRFIMELPESFLADRRIQIAYIKQRNPGLAKITWQAQKPFNLYTYPYNKMPYNLAYRVQQKLKRSLQAALGQAYVQRNWELQFLGERNDQQLQTYLQREAFVDWVGADSIDKIYKGFKNQDAVFYSHPLSMLLTLSALQRYGLKN</sequence>
<evidence type="ECO:0000256" key="1">
    <source>
        <dbReference type="ARBA" id="ARBA00005187"/>
    </source>
</evidence>
<dbReference type="PANTHER" id="PTHR43284:SF1">
    <property type="entry name" value="ASPARAGINE SYNTHETASE"/>
    <property type="match status" value="1"/>
</dbReference>
<comment type="pathway">
    <text evidence="1">Amino-acid biosynthesis; L-asparagine biosynthesis; L-asparagine from L-aspartate (L-Gln route): step 1/1.</text>
</comment>
<dbReference type="EC" id="6.3.5.4" evidence="2"/>
<keyword evidence="5" id="KW-1185">Reference proteome</keyword>
<comment type="catalytic activity">
    <reaction evidence="3">
        <text>L-aspartate + L-glutamine + ATP + H2O = L-asparagine + L-glutamate + AMP + diphosphate + H(+)</text>
        <dbReference type="Rhea" id="RHEA:12228"/>
        <dbReference type="ChEBI" id="CHEBI:15377"/>
        <dbReference type="ChEBI" id="CHEBI:15378"/>
        <dbReference type="ChEBI" id="CHEBI:29985"/>
        <dbReference type="ChEBI" id="CHEBI:29991"/>
        <dbReference type="ChEBI" id="CHEBI:30616"/>
        <dbReference type="ChEBI" id="CHEBI:33019"/>
        <dbReference type="ChEBI" id="CHEBI:58048"/>
        <dbReference type="ChEBI" id="CHEBI:58359"/>
        <dbReference type="ChEBI" id="CHEBI:456215"/>
        <dbReference type="EC" id="6.3.5.4"/>
    </reaction>
</comment>